<dbReference type="EMBL" id="MN740758">
    <property type="protein sequence ID" value="QHS81593.1"/>
    <property type="molecule type" value="Genomic_DNA"/>
</dbReference>
<name>A0A6C0APZ3_9ZZZZ</name>
<evidence type="ECO:0000313" key="1">
    <source>
        <dbReference type="EMBL" id="QHS81593.1"/>
    </source>
</evidence>
<protein>
    <submittedName>
        <fullName evidence="1">Uncharacterized protein</fullName>
    </submittedName>
</protein>
<dbReference type="AlphaFoldDB" id="A0A6C0APZ3"/>
<sequence>MFEPGDKVVYNPCMDCLPPYNKRPWDIGIVIEADDCYAKVKFMDQYVNQILFMGLTHHPLSPKAHRQRLALVIPELLGAVEGRVAALVFSEKTGLTACRGLGPADDIRKFLDPRKPRKHITLIRTQETKC</sequence>
<organism evidence="1">
    <name type="scientific">viral metagenome</name>
    <dbReference type="NCBI Taxonomy" id="1070528"/>
    <lineage>
        <taxon>unclassified sequences</taxon>
        <taxon>metagenomes</taxon>
        <taxon>organismal metagenomes</taxon>
    </lineage>
</organism>
<reference evidence="1" key="1">
    <citation type="journal article" date="2020" name="Nature">
        <title>Giant virus diversity and host interactions through global metagenomics.</title>
        <authorList>
            <person name="Schulz F."/>
            <person name="Roux S."/>
            <person name="Paez-Espino D."/>
            <person name="Jungbluth S."/>
            <person name="Walsh D.A."/>
            <person name="Denef V.J."/>
            <person name="McMahon K.D."/>
            <person name="Konstantinidis K.T."/>
            <person name="Eloe-Fadrosh E.A."/>
            <person name="Kyrpides N.C."/>
            <person name="Woyke T."/>
        </authorList>
    </citation>
    <scope>NUCLEOTIDE SEQUENCE</scope>
    <source>
        <strain evidence="1">GVMAG-S-1101164-72</strain>
    </source>
</reference>
<proteinExistence type="predicted"/>
<accession>A0A6C0APZ3</accession>